<feature type="compositionally biased region" description="Gly residues" evidence="9">
    <location>
        <begin position="218"/>
        <end position="247"/>
    </location>
</feature>
<evidence type="ECO:0000256" key="7">
    <source>
        <dbReference type="ARBA" id="ARBA00022927"/>
    </source>
</evidence>
<dbReference type="InterPro" id="IPR041212">
    <property type="entry name" value="Vta1_C"/>
</dbReference>
<keyword evidence="7" id="KW-0653">Protein transport</keyword>
<organism evidence="12 13">
    <name type="scientific">Petromyzon marinus</name>
    <name type="common">Sea lamprey</name>
    <dbReference type="NCBI Taxonomy" id="7757"/>
    <lineage>
        <taxon>Eukaryota</taxon>
        <taxon>Metazoa</taxon>
        <taxon>Chordata</taxon>
        <taxon>Craniata</taxon>
        <taxon>Vertebrata</taxon>
        <taxon>Cyclostomata</taxon>
        <taxon>Hyperoartia</taxon>
        <taxon>Petromyzontiformes</taxon>
        <taxon>Petromyzontidae</taxon>
        <taxon>Petromyzon</taxon>
    </lineage>
</organism>
<dbReference type="GO" id="GO:0032511">
    <property type="term" value="P:late endosome to vacuole transport via multivesicular body sorting pathway"/>
    <property type="evidence" value="ECO:0007669"/>
    <property type="project" value="InterPro"/>
</dbReference>
<feature type="compositionally biased region" description="Acidic residues" evidence="9">
    <location>
        <begin position="163"/>
        <end position="176"/>
    </location>
</feature>
<evidence type="ECO:0000256" key="4">
    <source>
        <dbReference type="ARBA" id="ARBA00022448"/>
    </source>
</evidence>
<feature type="domain" description="Vta1/callose synthase N-terminal" evidence="10">
    <location>
        <begin position="14"/>
        <end position="151"/>
    </location>
</feature>
<evidence type="ECO:0000313" key="13">
    <source>
        <dbReference type="RefSeq" id="XP_032800568.1"/>
    </source>
</evidence>
<keyword evidence="4" id="KW-0813">Transport</keyword>
<dbReference type="FunFam" id="1.20.5.420:FF:000001">
    <property type="entry name" value="Vacuolar protein sorting-associated protein VTA1 homolog"/>
    <property type="match status" value="1"/>
</dbReference>
<dbReference type="Gene3D" id="1.25.40.270">
    <property type="entry name" value="Vacuolar protein sorting-associated protein vta1"/>
    <property type="match status" value="1"/>
</dbReference>
<feature type="compositionally biased region" description="Low complexity" evidence="9">
    <location>
        <begin position="266"/>
        <end position="278"/>
    </location>
</feature>
<name>A0AAJ7SL74_PETMA</name>
<dbReference type="InterPro" id="IPR039431">
    <property type="entry name" value="Vta1/CALS_N"/>
</dbReference>
<comment type="similarity">
    <text evidence="3">Belongs to the VTA1 family.</text>
</comment>
<keyword evidence="5" id="KW-0963">Cytoplasm</keyword>
<reference evidence="13" key="1">
    <citation type="submission" date="2025-08" db="UniProtKB">
        <authorList>
            <consortium name="RefSeq"/>
        </authorList>
    </citation>
    <scope>IDENTIFICATION</scope>
    <source>
        <tissue evidence="13">Sperm</tissue>
    </source>
</reference>
<keyword evidence="12" id="KW-1185">Reference proteome</keyword>
<evidence type="ECO:0000256" key="1">
    <source>
        <dbReference type="ARBA" id="ARBA00004481"/>
    </source>
</evidence>
<gene>
    <name evidence="13" type="primary">VTA1</name>
</gene>
<evidence type="ECO:0000256" key="8">
    <source>
        <dbReference type="ARBA" id="ARBA00023136"/>
    </source>
</evidence>
<evidence type="ECO:0000256" key="3">
    <source>
        <dbReference type="ARBA" id="ARBA00007895"/>
    </source>
</evidence>
<sequence length="326" mass="34084">MSVPAALRAVLHHCRAAGELDSRDPVVAFYCRLYAFQVGMKIENKSPECRKFLLSLMDQLEKAKQALSACESISSEVVGQAHVENFALKSFPLRRQRRPAGRFNKNVVKSFYTASLLFDVLTVFGELTDEVVRHRKYARWKAAHIHTCLKNGETPTPGPLPGGDDEDEEEEGEDEGGAGLGASGTSPGTSLPLPPPSSSAVGGSAHCDYGWRGGAPAGGGGAGGGGRWGGRWGAGGGLPGPTGGRAPGPGTQAPANTPANTPHGPQASDASADSRQSQTGVRLTAEDLARAQKLCKFAGSALQYEDVGTAVDNLSRALRLLTTGHE</sequence>
<keyword evidence="6" id="KW-0967">Endosome</keyword>
<dbReference type="GO" id="GO:0010008">
    <property type="term" value="C:endosome membrane"/>
    <property type="evidence" value="ECO:0007669"/>
    <property type="project" value="UniProtKB-SubCell"/>
</dbReference>
<dbReference type="AlphaFoldDB" id="A0AAJ7SL74"/>
<dbReference type="KEGG" id="pmrn:116937542"/>
<proteinExistence type="inferred from homology"/>
<dbReference type="PANTHER" id="PTHR46009:SF1">
    <property type="entry name" value="VACUOLAR PROTEIN SORTING-ASSOCIATED PROTEIN VTA1 HOMOLOG"/>
    <property type="match status" value="1"/>
</dbReference>
<dbReference type="InterPro" id="IPR023175">
    <property type="entry name" value="Vta1/CALS_N_sf"/>
</dbReference>
<feature type="region of interest" description="Disordered" evidence="9">
    <location>
        <begin position="149"/>
        <end position="204"/>
    </location>
</feature>
<feature type="region of interest" description="Disordered" evidence="9">
    <location>
        <begin position="218"/>
        <end position="281"/>
    </location>
</feature>
<evidence type="ECO:0000313" key="12">
    <source>
        <dbReference type="Proteomes" id="UP001318040"/>
    </source>
</evidence>
<dbReference type="Gene3D" id="1.20.5.420">
    <property type="entry name" value="Immunoglobulin FC, subunit C"/>
    <property type="match status" value="1"/>
</dbReference>
<evidence type="ECO:0000256" key="6">
    <source>
        <dbReference type="ARBA" id="ARBA00022753"/>
    </source>
</evidence>
<protein>
    <submittedName>
        <fullName evidence="13">LOW QUALITY PROTEIN: vacuolar protein sorting-associated protein VTA1 homolog</fullName>
    </submittedName>
</protein>
<evidence type="ECO:0000256" key="5">
    <source>
        <dbReference type="ARBA" id="ARBA00022490"/>
    </source>
</evidence>
<evidence type="ECO:0000256" key="2">
    <source>
        <dbReference type="ARBA" id="ARBA00004496"/>
    </source>
</evidence>
<dbReference type="PANTHER" id="PTHR46009">
    <property type="entry name" value="VACUOLAR PROTEIN SORTING-ASSOCIATED PROTEIN VTA1 HOMOLOG"/>
    <property type="match status" value="1"/>
</dbReference>
<comment type="subcellular location">
    <subcellularLocation>
        <location evidence="2">Cytoplasm</location>
    </subcellularLocation>
    <subcellularLocation>
        <location evidence="1">Endosome membrane</location>
        <topology evidence="1">Peripheral membrane protein</topology>
    </subcellularLocation>
</comment>
<evidence type="ECO:0000256" key="9">
    <source>
        <dbReference type="SAM" id="MobiDB-lite"/>
    </source>
</evidence>
<dbReference type="InterPro" id="IPR044538">
    <property type="entry name" value="Vta1-like"/>
</dbReference>
<dbReference type="RefSeq" id="XP_032800568.1">
    <property type="nucleotide sequence ID" value="XM_032944677.1"/>
</dbReference>
<dbReference type="Pfam" id="PF18097">
    <property type="entry name" value="Vta1_C"/>
    <property type="match status" value="1"/>
</dbReference>
<dbReference type="GO" id="GO:0005771">
    <property type="term" value="C:multivesicular body"/>
    <property type="evidence" value="ECO:0007669"/>
    <property type="project" value="TreeGrafter"/>
</dbReference>
<dbReference type="Proteomes" id="UP001318040">
    <property type="component" value="Unplaced"/>
</dbReference>
<dbReference type="CTD" id="51534"/>
<evidence type="ECO:0000259" key="11">
    <source>
        <dbReference type="Pfam" id="PF18097"/>
    </source>
</evidence>
<dbReference type="GO" id="GO:0015031">
    <property type="term" value="P:protein transport"/>
    <property type="evidence" value="ECO:0007669"/>
    <property type="project" value="UniProtKB-KW"/>
</dbReference>
<feature type="domain" description="Vta1 C-terminal" evidence="11">
    <location>
        <begin position="286"/>
        <end position="322"/>
    </location>
</feature>
<dbReference type="Pfam" id="PF04652">
    <property type="entry name" value="Vta1"/>
    <property type="match status" value="1"/>
</dbReference>
<evidence type="ECO:0000259" key="10">
    <source>
        <dbReference type="Pfam" id="PF04652"/>
    </source>
</evidence>
<accession>A0AAJ7SL74</accession>
<keyword evidence="8" id="KW-0472">Membrane</keyword>